<evidence type="ECO:0000256" key="1">
    <source>
        <dbReference type="ARBA" id="ARBA00023015"/>
    </source>
</evidence>
<keyword evidence="2" id="KW-0238">DNA-binding</keyword>
<keyword evidence="6" id="KW-1185">Reference proteome</keyword>
<dbReference type="InterPro" id="IPR036388">
    <property type="entry name" value="WH-like_DNA-bd_sf"/>
</dbReference>
<dbReference type="AlphaFoldDB" id="D7CC02"/>
<dbReference type="InterPro" id="IPR016032">
    <property type="entry name" value="Sig_transdc_resp-reg_C-effctor"/>
</dbReference>
<proteinExistence type="predicted"/>
<dbReference type="KEGG" id="sbh:SBI_01376"/>
<gene>
    <name evidence="5" type="ordered locus">SBI_01376</name>
</gene>
<evidence type="ECO:0000313" key="5">
    <source>
        <dbReference type="EMBL" id="ADI04497.1"/>
    </source>
</evidence>
<name>D7CC02_STRBB</name>
<protein>
    <submittedName>
        <fullName evidence="5">LuxR family transcriptional regulator</fullName>
    </submittedName>
</protein>
<organism evidence="5 6">
    <name type="scientific">Streptomyces bingchenggensis (strain BCW-1)</name>
    <dbReference type="NCBI Taxonomy" id="749414"/>
    <lineage>
        <taxon>Bacteria</taxon>
        <taxon>Bacillati</taxon>
        <taxon>Actinomycetota</taxon>
        <taxon>Actinomycetes</taxon>
        <taxon>Kitasatosporales</taxon>
        <taxon>Streptomycetaceae</taxon>
        <taxon>Streptomyces</taxon>
    </lineage>
</organism>
<dbReference type="CDD" id="cd06170">
    <property type="entry name" value="LuxR_C_like"/>
    <property type="match status" value="1"/>
</dbReference>
<dbReference type="PROSITE" id="PS00622">
    <property type="entry name" value="HTH_LUXR_1"/>
    <property type="match status" value="1"/>
</dbReference>
<dbReference type="InterPro" id="IPR000792">
    <property type="entry name" value="Tscrpt_reg_LuxR_C"/>
</dbReference>
<dbReference type="InterPro" id="IPR011990">
    <property type="entry name" value="TPR-like_helical_dom_sf"/>
</dbReference>
<dbReference type="SMART" id="SM00421">
    <property type="entry name" value="HTH_LUXR"/>
    <property type="match status" value="1"/>
</dbReference>
<dbReference type="Pfam" id="PF00196">
    <property type="entry name" value="GerE"/>
    <property type="match status" value="1"/>
</dbReference>
<dbReference type="GO" id="GO:0003677">
    <property type="term" value="F:DNA binding"/>
    <property type="evidence" value="ECO:0007669"/>
    <property type="project" value="UniProtKB-KW"/>
</dbReference>
<dbReference type="PANTHER" id="PTHR44688:SF16">
    <property type="entry name" value="DNA-BINDING TRANSCRIPTIONAL ACTIVATOR DEVR_DOSR"/>
    <property type="match status" value="1"/>
</dbReference>
<dbReference type="EMBL" id="CP002047">
    <property type="protein sequence ID" value="ADI04497.1"/>
    <property type="molecule type" value="Genomic_DNA"/>
</dbReference>
<dbReference type="Gene3D" id="1.25.40.10">
    <property type="entry name" value="Tetratricopeptide repeat domain"/>
    <property type="match status" value="1"/>
</dbReference>
<dbReference type="STRING" id="749414.SBI_01376"/>
<sequence length="858" mass="95306">MRQLVDSPSLPEESGRRLRELLDEDEAAADPESADVLAPVGAARMQKVCAALHEVVRDRQVFIAIDDLQHVDGRSLQYLLYIAGRSRSVRLMMVFTEVLYYSQRDPAYRTDFLRQPNFERIRLNCLDRDRTAELIAVQHPLLTADDTAVTDFYAATGGNFLLLRALLEDRVLAPAPEQRELTETLAGGAFAHAVLTCLDRSGPLAAKVVDGLAVLGEAGTLDVLSRLCDLPRVAVAQGLRAVQAAGVVQDWHFRHPAARAGVLDAMDPEYRRQLHHRAAVLLYVDGVPAATLAPYLRAAECIDEPWTVSVLRDAAEEVLAEDHDRLAVEYLELAHRLCTDDHQRIEIRIRTAVILRRNNPSGAEKVADELLAVLEAGQVARQQYMAIAELFVGHRRVDEASAVLGALRKMTSEAPAKSQTPLSLIMDDSNPWAESRMFAPQNGGYAPSLVVPAWEPEQHRYSLPWNVAMTAKRDEVYASAEALLQRSVLTDATLEPIFTAIKCLVFAGLLEKARHWLDLFLEETERRKASGWYALFAALRAEVALQVGHLAEAERFTQAGLDRIPEQKGSVLVGGLIATQVMAQTRMGNYQAGARRLNHPASESLFCSAYGLMYLRARGHYNLAINRLNVALEDFLATGRLAQQWGVDQPVWVPWRGDVAEVLLQLGESEEAEKLISEQLARTDDDTTGRVRGVSLRLLAATADLNERLPLLTRAVAHLQAAGDRLEMARALYDLGETHRVLGDTTQAAMAQRRAWQLAKDCGAEPLCARMRLEHDDEIWDSMTQGTAVDTREAKLSDSEKRVAVLAACGYTNRDISSRLYITVSTVEQHLTRVYRKLKIGGRQQLPIDLQFDMSEIV</sequence>
<accession>D7CC02</accession>
<dbReference type="SUPFAM" id="SSF46894">
    <property type="entry name" value="C-terminal effector domain of the bipartite response regulators"/>
    <property type="match status" value="1"/>
</dbReference>
<dbReference type="PRINTS" id="PR00038">
    <property type="entry name" value="HTHLUXR"/>
</dbReference>
<evidence type="ECO:0000256" key="3">
    <source>
        <dbReference type="ARBA" id="ARBA00023163"/>
    </source>
</evidence>
<feature type="domain" description="HTH luxR-type" evidence="4">
    <location>
        <begin position="789"/>
        <end position="855"/>
    </location>
</feature>
<dbReference type="SUPFAM" id="SSF48452">
    <property type="entry name" value="TPR-like"/>
    <property type="match status" value="1"/>
</dbReference>
<reference evidence="5 6" key="1">
    <citation type="journal article" date="2010" name="J. Bacteriol.">
        <title>Genome sequence of the milbemycin-producing bacterium Streptomyces bingchenggensis.</title>
        <authorList>
            <person name="Wang X.J."/>
            <person name="Yan Y.J."/>
            <person name="Zhang B."/>
            <person name="An J."/>
            <person name="Wang J.J."/>
            <person name="Tian J."/>
            <person name="Jiang L."/>
            <person name="Chen Y.H."/>
            <person name="Huang S.X."/>
            <person name="Yin M."/>
            <person name="Zhang J."/>
            <person name="Gao A.L."/>
            <person name="Liu C.X."/>
            <person name="Zhu Z.X."/>
            <person name="Xiang W.S."/>
        </authorList>
    </citation>
    <scope>NUCLEOTIDE SEQUENCE [LARGE SCALE GENOMIC DNA]</scope>
    <source>
        <strain evidence="5 6">BCW-1</strain>
    </source>
</reference>
<dbReference type="GO" id="GO:0006355">
    <property type="term" value="P:regulation of DNA-templated transcription"/>
    <property type="evidence" value="ECO:0007669"/>
    <property type="project" value="InterPro"/>
</dbReference>
<keyword evidence="1" id="KW-0805">Transcription regulation</keyword>
<dbReference type="PATRIC" id="fig|749414.3.peg.1411"/>
<keyword evidence="3" id="KW-0804">Transcription</keyword>
<dbReference type="eggNOG" id="COG2909">
    <property type="taxonomic scope" value="Bacteria"/>
</dbReference>
<evidence type="ECO:0000313" key="6">
    <source>
        <dbReference type="Proteomes" id="UP000000377"/>
    </source>
</evidence>
<evidence type="ECO:0000256" key="2">
    <source>
        <dbReference type="ARBA" id="ARBA00023125"/>
    </source>
</evidence>
<dbReference type="PANTHER" id="PTHR44688">
    <property type="entry name" value="DNA-BINDING TRANSCRIPTIONAL ACTIVATOR DEVR_DOSR"/>
    <property type="match status" value="1"/>
</dbReference>
<dbReference type="PROSITE" id="PS50043">
    <property type="entry name" value="HTH_LUXR_2"/>
    <property type="match status" value="1"/>
</dbReference>
<dbReference type="Proteomes" id="UP000000377">
    <property type="component" value="Chromosome"/>
</dbReference>
<dbReference type="HOGENOM" id="CLU_006850_1_2_11"/>
<dbReference type="Gene3D" id="1.10.10.10">
    <property type="entry name" value="Winged helix-like DNA-binding domain superfamily/Winged helix DNA-binding domain"/>
    <property type="match status" value="1"/>
</dbReference>
<evidence type="ECO:0000259" key="4">
    <source>
        <dbReference type="PROSITE" id="PS50043"/>
    </source>
</evidence>